<dbReference type="InterPro" id="IPR011990">
    <property type="entry name" value="TPR-like_helical_dom_sf"/>
</dbReference>
<dbReference type="AlphaFoldDB" id="A0A9P6KGB1"/>
<dbReference type="GO" id="GO:0045842">
    <property type="term" value="P:positive regulation of mitotic metaphase/anaphase transition"/>
    <property type="evidence" value="ECO:0007669"/>
    <property type="project" value="TreeGrafter"/>
</dbReference>
<protein>
    <recommendedName>
        <fullName evidence="2">Anaphase-promoting complex subunit 5</fullName>
    </recommendedName>
    <alternativeName>
        <fullName evidence="7">Cyclosome subunit 5</fullName>
    </alternativeName>
</protein>
<dbReference type="SUPFAM" id="SSF48452">
    <property type="entry name" value="TPR-like"/>
    <property type="match status" value="1"/>
</dbReference>
<dbReference type="GO" id="GO:0051301">
    <property type="term" value="P:cell division"/>
    <property type="evidence" value="ECO:0007669"/>
    <property type="project" value="UniProtKB-KW"/>
</dbReference>
<sequence length="943" mass="105907">MRQGELHLTLFDMETQDRLRPRHVSRIRNAGSPRGKKSNDTHDIHSRDEFLALSSPTIDVMSYLTPHKISVLILVEYYCYVPASSPIAQNLLLFLLECIQDPTEFVQQHIDKFVSAVKTRLGQEAHDHLLLVLPIDSVISTEPGRHAVGLVDVLASEHEVKVDDIETVLDPGSVLGIYVRKAQLEYKKLSFRDECRLSKALETYINGLNTQKRGRRRSAKDHITAKSFQGSSSLAIFDAEKFLDLQAQNMANPSEVVIPPELLEHVHTIQSRMPELIKVHYIEFLRAQQIGDFEVAIQSLHRFFDYCMSVHGQDLYQYALLNLAILHARFYHFEQAITVIQWTIETAQYYMDQECLGYALSWLYRLTGTTSTTESLKQDAHVLTGQAIRQASPYLRSLNELTLSKQSQGESLPKALEALVKSSSINFRYALEGLDGMVQICQSKIWETYGNASLSSLYSQLQLHYHPTETDMNDVASGYTKYATDLALDGNYHEALRVIEDTKKRFPLETLRANNWIQTLVQILQRKALGSLQLKDAEIWTNHLESTLIGVSLPEPATFHDDATPLEALSESARSDGAKSSNQEWTSSLNSTSTQPPPLIDHNKIEAKLDAILQRSLLHVLVGQELWGMEELWDGFKTVQQNQTQWPGSQKFTAIYLLALAEVYIDSGNAISAMPLLKVALALSEQAYQKSLQCLVKLRMAETMLFLDATRGALEIVEDVLPTSLSYGDTFLQSIAYFQKAKCLLALPLANESSVGLKSTPEEQQHSCRQSGMDDSGLFRSDGVLLKAINLLEEALRGFKQVDAAKETVQVLYFLIRINGELGQMSEAKANLKQLRKLDATIDETVDGRQPPSWYSFYSARDAFDGILRPRVGKQSEDSIEPTVESLAKRSVQSDSSRSPGQIHEAHIEVNARSPPATRVTRQSVRRGSTSAHSIHESMDLDS</sequence>
<proteinExistence type="inferred from homology"/>
<feature type="region of interest" description="Disordered" evidence="9">
    <location>
        <begin position="872"/>
        <end position="943"/>
    </location>
</feature>
<evidence type="ECO:0000313" key="12">
    <source>
        <dbReference type="Proteomes" id="UP000780801"/>
    </source>
</evidence>
<comment type="caution">
    <text evidence="11">The sequence shown here is derived from an EMBL/GenBank/DDBJ whole genome shotgun (WGS) entry which is preliminary data.</text>
</comment>
<feature type="region of interest" description="Disordered" evidence="9">
    <location>
        <begin position="570"/>
        <end position="597"/>
    </location>
</feature>
<evidence type="ECO:0000256" key="3">
    <source>
        <dbReference type="ARBA" id="ARBA00022618"/>
    </source>
</evidence>
<evidence type="ECO:0000256" key="5">
    <source>
        <dbReference type="ARBA" id="ARBA00022786"/>
    </source>
</evidence>
<dbReference type="OrthoDB" id="2504561at2759"/>
<reference evidence="11" key="1">
    <citation type="journal article" date="2020" name="Fungal Divers.">
        <title>Resolving the Mortierellaceae phylogeny through synthesis of multi-gene phylogenetics and phylogenomics.</title>
        <authorList>
            <person name="Vandepol N."/>
            <person name="Liber J."/>
            <person name="Desiro A."/>
            <person name="Na H."/>
            <person name="Kennedy M."/>
            <person name="Barry K."/>
            <person name="Grigoriev I.V."/>
            <person name="Miller A.N."/>
            <person name="O'Donnell K."/>
            <person name="Stajich J.E."/>
            <person name="Bonito G."/>
        </authorList>
    </citation>
    <scope>NUCLEOTIDE SEQUENCE</scope>
    <source>
        <strain evidence="11">KOD1015</strain>
    </source>
</reference>
<dbReference type="GO" id="GO:0005680">
    <property type="term" value="C:anaphase-promoting complex"/>
    <property type="evidence" value="ECO:0007669"/>
    <property type="project" value="InterPro"/>
</dbReference>
<feature type="compositionally biased region" description="Polar residues" evidence="9">
    <location>
        <begin position="578"/>
        <end position="594"/>
    </location>
</feature>
<keyword evidence="6" id="KW-0131">Cell cycle</keyword>
<evidence type="ECO:0000256" key="2">
    <source>
        <dbReference type="ARBA" id="ARBA00016066"/>
    </source>
</evidence>
<dbReference type="InterPro" id="IPR037679">
    <property type="entry name" value="Apc5"/>
</dbReference>
<keyword evidence="3" id="KW-0132">Cell division</keyword>
<evidence type="ECO:0000256" key="8">
    <source>
        <dbReference type="ARBA" id="ARBA00045696"/>
    </source>
</evidence>
<organism evidence="11 12">
    <name type="scientific">Lunasporangiospora selenospora</name>
    <dbReference type="NCBI Taxonomy" id="979761"/>
    <lineage>
        <taxon>Eukaryota</taxon>
        <taxon>Fungi</taxon>
        <taxon>Fungi incertae sedis</taxon>
        <taxon>Mucoromycota</taxon>
        <taxon>Mortierellomycotina</taxon>
        <taxon>Mortierellomycetes</taxon>
        <taxon>Mortierellales</taxon>
        <taxon>Mortierellaceae</taxon>
        <taxon>Lunasporangiospora</taxon>
    </lineage>
</organism>
<evidence type="ECO:0000256" key="9">
    <source>
        <dbReference type="SAM" id="MobiDB-lite"/>
    </source>
</evidence>
<feature type="compositionally biased region" description="Polar residues" evidence="9">
    <location>
        <begin position="920"/>
        <end position="933"/>
    </location>
</feature>
<evidence type="ECO:0000313" key="11">
    <source>
        <dbReference type="EMBL" id="KAF9583856.1"/>
    </source>
</evidence>
<evidence type="ECO:0000256" key="7">
    <source>
        <dbReference type="ARBA" id="ARBA00031069"/>
    </source>
</evidence>
<dbReference type="PANTHER" id="PTHR12830:SF9">
    <property type="entry name" value="ANAPHASE-PROMOTING COMPLEX SUBUNIT 5"/>
    <property type="match status" value="1"/>
</dbReference>
<keyword evidence="4" id="KW-0498">Mitosis</keyword>
<feature type="region of interest" description="Disordered" evidence="9">
    <location>
        <begin position="22"/>
        <end position="42"/>
    </location>
</feature>
<comment type="similarity">
    <text evidence="1">Belongs to the APC5 family.</text>
</comment>
<gene>
    <name evidence="11" type="primary">ANAPC5</name>
    <name evidence="11" type="ORF">BGW38_008308</name>
</gene>
<evidence type="ECO:0000256" key="4">
    <source>
        <dbReference type="ARBA" id="ARBA00022776"/>
    </source>
</evidence>
<feature type="domain" description="Anaphase-promoting complex subunit 5" evidence="10">
    <location>
        <begin position="280"/>
        <end position="367"/>
    </location>
</feature>
<keyword evidence="12" id="KW-1185">Reference proteome</keyword>
<dbReference type="Proteomes" id="UP000780801">
    <property type="component" value="Unassembled WGS sequence"/>
</dbReference>
<accession>A0A9P6KGB1</accession>
<dbReference type="PANTHER" id="PTHR12830">
    <property type="entry name" value="ANAPHASE-PROMOTING COMPLEX SUBUNIT 5"/>
    <property type="match status" value="1"/>
</dbReference>
<feature type="compositionally biased region" description="Basic and acidic residues" evidence="9">
    <location>
        <begin position="934"/>
        <end position="943"/>
    </location>
</feature>
<keyword evidence="5" id="KW-0833">Ubl conjugation pathway</keyword>
<name>A0A9P6KGB1_9FUNG</name>
<evidence type="ECO:0000256" key="6">
    <source>
        <dbReference type="ARBA" id="ARBA00023306"/>
    </source>
</evidence>
<comment type="function">
    <text evidence="8">Component of the anaphase promoting complex/cyclosome (APC/C), a cell cycle-regulated E3 ubiquitin ligase that controls progression through mitosis and the G1 phase of the cell cycle. The APC/C complex acts by mediating ubiquitination and subsequent degradation of target proteins: it mainly mediates the formation of 'Lys-11'-linked polyubiquitin chains and, to a lower extent, the formation of 'Lys-48'- and 'Lys-63'-linked polyubiquitin chains. The APC/C complex catalyzes assembly of branched 'Lys-11'-/'Lys-48'-linked branched ubiquitin chains on target proteins.</text>
</comment>
<dbReference type="EMBL" id="JAABOA010000569">
    <property type="protein sequence ID" value="KAF9583856.1"/>
    <property type="molecule type" value="Genomic_DNA"/>
</dbReference>
<dbReference type="Pfam" id="PF12862">
    <property type="entry name" value="ANAPC5"/>
    <property type="match status" value="1"/>
</dbReference>
<evidence type="ECO:0000256" key="1">
    <source>
        <dbReference type="ARBA" id="ARBA00007450"/>
    </source>
</evidence>
<feature type="compositionally biased region" description="Polar residues" evidence="9">
    <location>
        <begin position="891"/>
        <end position="900"/>
    </location>
</feature>
<dbReference type="GO" id="GO:0031145">
    <property type="term" value="P:anaphase-promoting complex-dependent catabolic process"/>
    <property type="evidence" value="ECO:0007669"/>
    <property type="project" value="TreeGrafter"/>
</dbReference>
<dbReference type="GO" id="GO:0070979">
    <property type="term" value="P:protein K11-linked ubiquitination"/>
    <property type="evidence" value="ECO:0007669"/>
    <property type="project" value="TreeGrafter"/>
</dbReference>
<dbReference type="InterPro" id="IPR026000">
    <property type="entry name" value="Apc5_dom"/>
</dbReference>
<evidence type="ECO:0000259" key="10">
    <source>
        <dbReference type="Pfam" id="PF12862"/>
    </source>
</evidence>